<dbReference type="Proteomes" id="UP000321776">
    <property type="component" value="Unassembled WGS sequence"/>
</dbReference>
<organism evidence="3 4">
    <name type="scientific">Paraburkholderia azotifigens</name>
    <dbReference type="NCBI Taxonomy" id="2057004"/>
    <lineage>
        <taxon>Bacteria</taxon>
        <taxon>Pseudomonadati</taxon>
        <taxon>Pseudomonadota</taxon>
        <taxon>Betaproteobacteria</taxon>
        <taxon>Burkholderiales</taxon>
        <taxon>Burkholderiaceae</taxon>
        <taxon>Paraburkholderia</taxon>
    </lineage>
</organism>
<comment type="caution">
    <text evidence="3">The sequence shown here is derived from an EMBL/GenBank/DDBJ whole genome shotgun (WGS) entry which is preliminary data.</text>
</comment>
<dbReference type="SUPFAM" id="SSF53300">
    <property type="entry name" value="vWA-like"/>
    <property type="match status" value="1"/>
</dbReference>
<name>A0A5C6VEM7_9BURK</name>
<dbReference type="AlphaFoldDB" id="A0A5C6VEM7"/>
<gene>
    <name evidence="3" type="ORF">FRZ40_17420</name>
    <name evidence="2" type="ORF">V4C56_33920</name>
</gene>
<dbReference type="InterPro" id="IPR002035">
    <property type="entry name" value="VWF_A"/>
</dbReference>
<dbReference type="RefSeq" id="WP_147234958.1">
    <property type="nucleotide sequence ID" value="NZ_JAZHFZ010000036.1"/>
</dbReference>
<feature type="domain" description="VWFA" evidence="1">
    <location>
        <begin position="58"/>
        <end position="162"/>
    </location>
</feature>
<dbReference type="PANTHER" id="PTHR35023:SF1">
    <property type="entry name" value="MG-PROTOPORPHYRIN IX CHELATASE"/>
    <property type="match status" value="1"/>
</dbReference>
<dbReference type="InterPro" id="IPR036465">
    <property type="entry name" value="vWFA_dom_sf"/>
</dbReference>
<dbReference type="Gene3D" id="3.40.50.410">
    <property type="entry name" value="von Willebrand factor, type A domain"/>
    <property type="match status" value="1"/>
</dbReference>
<dbReference type="EMBL" id="JAZHGA010000035">
    <property type="protein sequence ID" value="MEM5344612.1"/>
    <property type="molecule type" value="Genomic_DNA"/>
</dbReference>
<protein>
    <submittedName>
        <fullName evidence="3">VWA domain-containing protein</fullName>
    </submittedName>
</protein>
<reference evidence="3" key="2">
    <citation type="submission" date="2019-08" db="EMBL/GenBank/DDBJ databases">
        <authorList>
            <person name="Im W.-T."/>
        </authorList>
    </citation>
    <scope>NUCLEOTIDE SEQUENCE</scope>
    <source>
        <strain evidence="3">NF 2-5-3</strain>
    </source>
</reference>
<evidence type="ECO:0000259" key="1">
    <source>
        <dbReference type="Pfam" id="PF13519"/>
    </source>
</evidence>
<proteinExistence type="predicted"/>
<dbReference type="Pfam" id="PF13519">
    <property type="entry name" value="VWA_2"/>
    <property type="match status" value="1"/>
</dbReference>
<evidence type="ECO:0000313" key="4">
    <source>
        <dbReference type="Proteomes" id="UP000321776"/>
    </source>
</evidence>
<dbReference type="InterPro" id="IPR052989">
    <property type="entry name" value="Mg-chelatase_DI-like"/>
</dbReference>
<reference evidence="2 5" key="3">
    <citation type="submission" date="2024-01" db="EMBL/GenBank/DDBJ databases">
        <title>The diversity of rhizobia nodulating Mimosa spp. in eleven states of Brazil covering several biomes is determined by host plant, location, and edaphic factors.</title>
        <authorList>
            <person name="Rouws L."/>
            <person name="Barauna A."/>
            <person name="Beukes C."/>
            <person name="De Faria S.M."/>
            <person name="Gross E."/>
            <person name="Dos Reis Junior F.B."/>
            <person name="Simon M."/>
            <person name="Maluk M."/>
            <person name="Odee D.W."/>
            <person name="Kenicer G."/>
            <person name="Young J.P.W."/>
            <person name="Reis V.M."/>
            <person name="Zilli J."/>
            <person name="James E.K."/>
        </authorList>
    </citation>
    <scope>NUCLEOTIDE SEQUENCE [LARGE SCALE GENOMIC DNA]</scope>
    <source>
        <strain evidence="2 5">JPY530</strain>
    </source>
</reference>
<dbReference type="Proteomes" id="UP001481677">
    <property type="component" value="Unassembled WGS sequence"/>
</dbReference>
<dbReference type="EMBL" id="VOQS01000003">
    <property type="protein sequence ID" value="TXC82275.1"/>
    <property type="molecule type" value="Genomic_DNA"/>
</dbReference>
<accession>A0A5C6VEM7</accession>
<dbReference type="PANTHER" id="PTHR35023">
    <property type="entry name" value="CHELATASE-RELATED"/>
    <property type="match status" value="1"/>
</dbReference>
<evidence type="ECO:0000313" key="5">
    <source>
        <dbReference type="Proteomes" id="UP001481677"/>
    </source>
</evidence>
<sequence length="215" mass="23658">MRSGFRWRQGAGLASVQGIQATRIAWPRTLAAKQSEPLRDEHLRFIHEEARGGVLHCFLLDCSASMMVGERLALAKGILLALFDRARAARCEVALVCFGGNRADVRFGPAVPRWWNERWIAPVGGGGGTPFQSGIDTAGDLLVKAAQGKRAQQRWLWVLSDGRSSDAPSRPAAADQVMFVDFEQERLSIGRCAALAREWDARWLDAREVFGIVAS</sequence>
<evidence type="ECO:0000313" key="2">
    <source>
        <dbReference type="EMBL" id="MEM5344612.1"/>
    </source>
</evidence>
<keyword evidence="5" id="KW-1185">Reference proteome</keyword>
<evidence type="ECO:0000313" key="3">
    <source>
        <dbReference type="EMBL" id="TXC82275.1"/>
    </source>
</evidence>
<reference evidence="3 4" key="1">
    <citation type="journal article" date="2018" name="Int. J. Syst. Evol. Microbiol.">
        <title>Paraburkholderia azotifigens sp. nov., a nitrogen-fixing bacterium isolated from paddy soil.</title>
        <authorList>
            <person name="Choi G.M."/>
            <person name="Im W.T."/>
        </authorList>
    </citation>
    <scope>NUCLEOTIDE SEQUENCE [LARGE SCALE GENOMIC DNA]</scope>
    <source>
        <strain evidence="3 4">NF 2-5-3</strain>
    </source>
</reference>